<dbReference type="Proteomes" id="UP000238358">
    <property type="component" value="Chromosome"/>
</dbReference>
<sequence length="84" mass="9671">MMDIRIFIGMPLRYAKSVLQEKNIPYVIERTVSRSHFFHCDPQQTYVIRAQEREDGTVCLLVDDSLEMSSSVAAVLRNGDVQHD</sequence>
<protein>
    <submittedName>
        <fullName evidence="2">Uncharacterized protein</fullName>
    </submittedName>
</protein>
<reference evidence="2 4" key="2">
    <citation type="submission" date="2020-04" db="EMBL/GenBank/DDBJ databases">
        <authorList>
            <person name="Hitch T.C.A."/>
            <person name="Wylensek D."/>
            <person name="Clavel T."/>
        </authorList>
    </citation>
    <scope>NUCLEOTIDE SEQUENCE [LARGE SCALE GENOMIC DNA]</scope>
    <source>
        <strain evidence="2 4">WCA-386-APC-2A</strain>
    </source>
</reference>
<dbReference type="RefSeq" id="WP_022497171.1">
    <property type="nucleotide sequence ID" value="NZ_AP031433.1"/>
</dbReference>
<name>A0A1M6LNG3_MEGEL</name>
<dbReference type="GeneID" id="97492643"/>
<reference evidence="1 3" key="1">
    <citation type="journal article" date="2018" name="Genome Announc.">
        <title>Complete genomes of two Megasphaera elsdenii strains, NCIMB 702410 and ATCC 25940.</title>
        <authorList>
            <person name="Hatmaker E.A."/>
            <person name="O'Dell K."/>
            <person name="Riley L.A."/>
            <person name="Klingeman D.M."/>
            <person name="Guss A.M."/>
        </authorList>
    </citation>
    <scope>NUCLEOTIDE SEQUENCE [LARGE SCALE GENOMIC DNA]</scope>
    <source>
        <strain evidence="1 3">NCIMB702410</strain>
    </source>
</reference>
<dbReference type="EMBL" id="JABBJH010000001">
    <property type="protein sequence ID" value="NMK37885.1"/>
    <property type="molecule type" value="Genomic_DNA"/>
</dbReference>
<evidence type="ECO:0000313" key="2">
    <source>
        <dbReference type="EMBL" id="NMK37885.1"/>
    </source>
</evidence>
<evidence type="ECO:0000313" key="1">
    <source>
        <dbReference type="EMBL" id="AVO27995.1"/>
    </source>
</evidence>
<gene>
    <name evidence="1" type="ORF">C6Y28_10370</name>
    <name evidence="2" type="ORF">HG933_00430</name>
</gene>
<evidence type="ECO:0000313" key="3">
    <source>
        <dbReference type="Proteomes" id="UP000238358"/>
    </source>
</evidence>
<dbReference type="EMBL" id="CP027569">
    <property type="protein sequence ID" value="AVO27995.1"/>
    <property type="molecule type" value="Genomic_DNA"/>
</dbReference>
<accession>A0A1M6LNG3</accession>
<evidence type="ECO:0000313" key="4">
    <source>
        <dbReference type="Proteomes" id="UP000536773"/>
    </source>
</evidence>
<proteinExistence type="predicted"/>
<dbReference type="OrthoDB" id="1623963at2"/>
<dbReference type="AlphaFoldDB" id="A0A1M6LNG3"/>
<dbReference type="Proteomes" id="UP000536773">
    <property type="component" value="Unassembled WGS sequence"/>
</dbReference>
<organism evidence="2 4">
    <name type="scientific">Megasphaera elsdenii</name>
    <dbReference type="NCBI Taxonomy" id="907"/>
    <lineage>
        <taxon>Bacteria</taxon>
        <taxon>Bacillati</taxon>
        <taxon>Bacillota</taxon>
        <taxon>Negativicutes</taxon>
        <taxon>Veillonellales</taxon>
        <taxon>Veillonellaceae</taxon>
        <taxon>Megasphaera</taxon>
    </lineage>
</organism>